<comment type="caution">
    <text evidence="1">The sequence shown here is derived from an EMBL/GenBank/DDBJ whole genome shotgun (WGS) entry which is preliminary data.</text>
</comment>
<dbReference type="EMBL" id="VSRR010009717">
    <property type="protein sequence ID" value="MPC50759.1"/>
    <property type="molecule type" value="Genomic_DNA"/>
</dbReference>
<dbReference type="Proteomes" id="UP000324222">
    <property type="component" value="Unassembled WGS sequence"/>
</dbReference>
<accession>A0A5B7FZR9</accession>
<name>A0A5B7FZR9_PORTR</name>
<dbReference type="AlphaFoldDB" id="A0A5B7FZR9"/>
<evidence type="ECO:0000313" key="1">
    <source>
        <dbReference type="EMBL" id="MPC50759.1"/>
    </source>
</evidence>
<gene>
    <name evidence="1" type="ORF">E2C01_044589</name>
</gene>
<evidence type="ECO:0000313" key="2">
    <source>
        <dbReference type="Proteomes" id="UP000324222"/>
    </source>
</evidence>
<protein>
    <submittedName>
        <fullName evidence="1">Uncharacterized protein</fullName>
    </submittedName>
</protein>
<keyword evidence="2" id="KW-1185">Reference proteome</keyword>
<proteinExistence type="predicted"/>
<organism evidence="1 2">
    <name type="scientific">Portunus trituberculatus</name>
    <name type="common">Swimming crab</name>
    <name type="synonym">Neptunus trituberculatus</name>
    <dbReference type="NCBI Taxonomy" id="210409"/>
    <lineage>
        <taxon>Eukaryota</taxon>
        <taxon>Metazoa</taxon>
        <taxon>Ecdysozoa</taxon>
        <taxon>Arthropoda</taxon>
        <taxon>Crustacea</taxon>
        <taxon>Multicrustacea</taxon>
        <taxon>Malacostraca</taxon>
        <taxon>Eumalacostraca</taxon>
        <taxon>Eucarida</taxon>
        <taxon>Decapoda</taxon>
        <taxon>Pleocyemata</taxon>
        <taxon>Brachyura</taxon>
        <taxon>Eubrachyura</taxon>
        <taxon>Portunoidea</taxon>
        <taxon>Portunidae</taxon>
        <taxon>Portuninae</taxon>
        <taxon>Portunus</taxon>
    </lineage>
</organism>
<sequence length="64" mass="7277">MVVVVERNDLPRPLSATQCIFFAIGDGESLFLYHKNHEHTLGYLSETKKGFMNKVLLSKPTKII</sequence>
<reference evidence="1 2" key="1">
    <citation type="submission" date="2019-05" db="EMBL/GenBank/DDBJ databases">
        <title>Another draft genome of Portunus trituberculatus and its Hox gene families provides insights of decapod evolution.</title>
        <authorList>
            <person name="Jeong J.-H."/>
            <person name="Song I."/>
            <person name="Kim S."/>
            <person name="Choi T."/>
            <person name="Kim D."/>
            <person name="Ryu S."/>
            <person name="Kim W."/>
        </authorList>
    </citation>
    <scope>NUCLEOTIDE SEQUENCE [LARGE SCALE GENOMIC DNA]</scope>
    <source>
        <tissue evidence="1">Muscle</tissue>
    </source>
</reference>